<dbReference type="EMBL" id="FOTW01000013">
    <property type="protein sequence ID" value="SFM13689.1"/>
    <property type="molecule type" value="Genomic_DNA"/>
</dbReference>
<dbReference type="Proteomes" id="UP000199470">
    <property type="component" value="Unassembled WGS sequence"/>
</dbReference>
<dbReference type="AlphaFoldDB" id="A0A1I4NDZ3"/>
<evidence type="ECO:0000313" key="1">
    <source>
        <dbReference type="EMBL" id="SFM13689.1"/>
    </source>
</evidence>
<dbReference type="OrthoDB" id="8911476at2"/>
<proteinExistence type="predicted"/>
<name>A0A1I4NDZ3_9BURK</name>
<keyword evidence="2" id="KW-1185">Reference proteome</keyword>
<evidence type="ECO:0000313" key="2">
    <source>
        <dbReference type="Proteomes" id="UP000199470"/>
    </source>
</evidence>
<dbReference type="RefSeq" id="WP_093388391.1">
    <property type="nucleotide sequence ID" value="NZ_FOTW01000013.1"/>
</dbReference>
<sequence length="105" mass="11152">MINQSTPHLQLPLPHPDNQLDDDVARLRAALTALDGAVYTLRGLVASDDVNLDTVQEIVTVLKSAQGDIGNVTKLLATKVGKDEFATTRAQLSTLTALIYAGLLG</sequence>
<reference evidence="1 2" key="1">
    <citation type="submission" date="2016-10" db="EMBL/GenBank/DDBJ databases">
        <authorList>
            <person name="de Groot N.N."/>
        </authorList>
    </citation>
    <scope>NUCLEOTIDE SEQUENCE [LARGE SCALE GENOMIC DNA]</scope>
    <source>
        <strain evidence="1 2">ATCC 43154</strain>
    </source>
</reference>
<dbReference type="STRING" id="758825.SAMN02982985_02888"/>
<accession>A0A1I4NDZ3</accession>
<protein>
    <submittedName>
        <fullName evidence="1">Uncharacterized protein</fullName>
    </submittedName>
</protein>
<gene>
    <name evidence="1" type="ORF">SAMN02982985_02888</name>
</gene>
<organism evidence="1 2">
    <name type="scientific">Rugamonas rubra</name>
    <dbReference type="NCBI Taxonomy" id="758825"/>
    <lineage>
        <taxon>Bacteria</taxon>
        <taxon>Pseudomonadati</taxon>
        <taxon>Pseudomonadota</taxon>
        <taxon>Betaproteobacteria</taxon>
        <taxon>Burkholderiales</taxon>
        <taxon>Oxalobacteraceae</taxon>
        <taxon>Telluria group</taxon>
        <taxon>Rugamonas</taxon>
    </lineage>
</organism>